<organism evidence="2 3">
    <name type="scientific">Candidatus Magasanikbacteria bacterium CG10_big_fil_rev_8_21_14_0_10_42_10</name>
    <dbReference type="NCBI Taxonomy" id="1974649"/>
    <lineage>
        <taxon>Bacteria</taxon>
        <taxon>Candidatus Magasanikiibacteriota</taxon>
    </lineage>
</organism>
<feature type="domain" description="Gcp-like" evidence="1">
    <location>
        <begin position="37"/>
        <end position="115"/>
    </location>
</feature>
<evidence type="ECO:0000313" key="2">
    <source>
        <dbReference type="EMBL" id="PIR76358.1"/>
    </source>
</evidence>
<sequence length="127" mass="13819">MFLLIDTSVRDSISLSLFDTDTKKDVRVMANNRMLLFHIDAFLKQEGKTVENIEGIMVLVGEGSFTSTRLAVSVANTFGYARKIPLLSLSKSEAQHPQTSIASLIAQPIGLYLSATYSGVPQLGIVV</sequence>
<reference evidence="3" key="1">
    <citation type="submission" date="2017-09" db="EMBL/GenBank/DDBJ databases">
        <title>Depth-based differentiation of microbial function through sediment-hosted aquifers and enrichment of novel symbionts in the deep terrestrial subsurface.</title>
        <authorList>
            <person name="Probst A.J."/>
            <person name="Ladd B."/>
            <person name="Jarett J.K."/>
            <person name="Geller-Mcgrath D.E."/>
            <person name="Sieber C.M.K."/>
            <person name="Emerson J.B."/>
            <person name="Anantharaman K."/>
            <person name="Thomas B.C."/>
            <person name="Malmstrom R."/>
            <person name="Stieglmeier M."/>
            <person name="Klingl A."/>
            <person name="Woyke T."/>
            <person name="Ryan C.M."/>
            <person name="Banfield J.F."/>
        </authorList>
    </citation>
    <scope>NUCLEOTIDE SEQUENCE [LARGE SCALE GENOMIC DNA]</scope>
</reference>
<dbReference type="SUPFAM" id="SSF53067">
    <property type="entry name" value="Actin-like ATPase domain"/>
    <property type="match status" value="1"/>
</dbReference>
<name>A0A2H0TW38_9BACT</name>
<dbReference type="AlphaFoldDB" id="A0A2H0TW38"/>
<proteinExistence type="predicted"/>
<dbReference type="Gene3D" id="3.30.420.40">
    <property type="match status" value="1"/>
</dbReference>
<protein>
    <recommendedName>
        <fullName evidence="1">Gcp-like domain-containing protein</fullName>
    </recommendedName>
</protein>
<dbReference type="InterPro" id="IPR043129">
    <property type="entry name" value="ATPase_NBD"/>
</dbReference>
<dbReference type="EMBL" id="PFBY01000031">
    <property type="protein sequence ID" value="PIR76358.1"/>
    <property type="molecule type" value="Genomic_DNA"/>
</dbReference>
<evidence type="ECO:0000259" key="1">
    <source>
        <dbReference type="Pfam" id="PF00814"/>
    </source>
</evidence>
<dbReference type="Proteomes" id="UP000231530">
    <property type="component" value="Unassembled WGS sequence"/>
</dbReference>
<comment type="caution">
    <text evidence="2">The sequence shown here is derived from an EMBL/GenBank/DDBJ whole genome shotgun (WGS) entry which is preliminary data.</text>
</comment>
<dbReference type="InterPro" id="IPR000905">
    <property type="entry name" value="Gcp-like_dom"/>
</dbReference>
<accession>A0A2H0TW38</accession>
<dbReference type="Pfam" id="PF00814">
    <property type="entry name" value="TsaD"/>
    <property type="match status" value="1"/>
</dbReference>
<evidence type="ECO:0000313" key="3">
    <source>
        <dbReference type="Proteomes" id="UP000231530"/>
    </source>
</evidence>
<gene>
    <name evidence="2" type="ORF">COU32_02640</name>
</gene>